<keyword evidence="6" id="KW-0349">Heme</keyword>
<organism evidence="7 8">
    <name type="scientific">Leptotrombidium deliense</name>
    <dbReference type="NCBI Taxonomy" id="299467"/>
    <lineage>
        <taxon>Eukaryota</taxon>
        <taxon>Metazoa</taxon>
        <taxon>Ecdysozoa</taxon>
        <taxon>Arthropoda</taxon>
        <taxon>Chelicerata</taxon>
        <taxon>Arachnida</taxon>
        <taxon>Acari</taxon>
        <taxon>Acariformes</taxon>
        <taxon>Trombidiformes</taxon>
        <taxon>Prostigmata</taxon>
        <taxon>Anystina</taxon>
        <taxon>Parasitengona</taxon>
        <taxon>Trombiculoidea</taxon>
        <taxon>Trombiculidae</taxon>
        <taxon>Leptotrombidium</taxon>
    </lineage>
</organism>
<dbReference type="VEuPathDB" id="VectorBase:LDEU009293"/>
<evidence type="ECO:0000256" key="3">
    <source>
        <dbReference type="ARBA" id="ARBA00022559"/>
    </source>
</evidence>
<keyword evidence="5" id="KW-0325">Glycoprotein</keyword>
<dbReference type="GO" id="GO:0004601">
    <property type="term" value="F:peroxidase activity"/>
    <property type="evidence" value="ECO:0007669"/>
    <property type="project" value="UniProtKB-KW"/>
</dbReference>
<dbReference type="PROSITE" id="PS50292">
    <property type="entry name" value="PEROXIDASE_3"/>
    <property type="match status" value="1"/>
</dbReference>
<sequence>MEELQCTLENGDPGVCCNPAQEANETVPIKAPTRQPIKPVQFPEVSNEEIGKAGEAGVNFVKDMESLEKELSRRKLTAKKKSAEFFIHSFFGSDAKTRKATKDGTIALQTSIEFAVGRRLTPQTTNSLETLDLKNTTLKTLCQSNPTCTEEKYRTADGSCNNIANGDWGKSLTAFNRLIPAEYGDATNSPRVAKNKGELPSARLLSTSVATDRNVEHKRLSYLFVHFGQFVDHDITRSAATTTANGEALMCCGAEFTRNPSLLHPGCFPIPIPPNDRFFASFNMSCMSFVRSAAAPRADCKLGVREQLNQVTAYLDGSAVYGSTAEQTQQLREFSGGRLKVSQINGEEFLPFAGNDTACAAPQGQHCFLAGDGRVNVQLGLTVMQTLWLKEHNRIARLLSSINKQWNDETLFQETRRIIDAQFQHITYNEFLPLVLGRSVSKFFGLNLLSKGFLNKYDKNLNPTIVSDFAAAAFRLHSTISPNLQLRSGRQVVAEVPIVDTFFDPSLLERRSVYDLLLNGFGSQPSQTFDNFFTKQITQFLFSPSRNQPGMDLVSLNIQRGRDHGVPDYNTWRAACGLPKLRNFKDLERFIDKNVAQLFSRLYQSVDDIDLFIAGVAETPLKGAIVGPTFACIIGEQFRRLKYGDRFWYENGNFKNSFTKMQQLALVQPYIWNRRISCRRIPGINLQHWKSK</sequence>
<dbReference type="GO" id="GO:0046872">
    <property type="term" value="F:metal ion binding"/>
    <property type="evidence" value="ECO:0007669"/>
    <property type="project" value="UniProtKB-KW"/>
</dbReference>
<dbReference type="PANTHER" id="PTHR11475">
    <property type="entry name" value="OXIDASE/PEROXIDASE"/>
    <property type="match status" value="1"/>
</dbReference>
<keyword evidence="4" id="KW-0732">Signal</keyword>
<dbReference type="FunFam" id="1.10.640.10:FF:000003">
    <property type="entry name" value="chorion peroxidase"/>
    <property type="match status" value="1"/>
</dbReference>
<dbReference type="Pfam" id="PF03098">
    <property type="entry name" value="An_peroxidase"/>
    <property type="match status" value="1"/>
</dbReference>
<dbReference type="InterPro" id="IPR019791">
    <property type="entry name" value="Haem_peroxidase_animal"/>
</dbReference>
<keyword evidence="3 7" id="KW-0575">Peroxidase</keyword>
<dbReference type="Gene3D" id="1.10.640.10">
    <property type="entry name" value="Haem peroxidase domain superfamily, animal type"/>
    <property type="match status" value="1"/>
</dbReference>
<evidence type="ECO:0000256" key="4">
    <source>
        <dbReference type="ARBA" id="ARBA00022729"/>
    </source>
</evidence>
<gene>
    <name evidence="7" type="ORF">B4U80_10102</name>
</gene>
<dbReference type="AlphaFoldDB" id="A0A443S5E3"/>
<keyword evidence="6" id="KW-0408">Iron</keyword>
<accession>A0A443S5E3</accession>
<comment type="subcellular location">
    <subcellularLocation>
        <location evidence="1">Secreted</location>
    </subcellularLocation>
</comment>
<dbReference type="STRING" id="299467.A0A443S5E3"/>
<keyword evidence="6" id="KW-0479">Metal-binding</keyword>
<evidence type="ECO:0000256" key="2">
    <source>
        <dbReference type="ARBA" id="ARBA00022525"/>
    </source>
</evidence>
<evidence type="ECO:0000313" key="8">
    <source>
        <dbReference type="Proteomes" id="UP000288716"/>
    </source>
</evidence>
<dbReference type="GO" id="GO:0005576">
    <property type="term" value="C:extracellular region"/>
    <property type="evidence" value="ECO:0007669"/>
    <property type="project" value="UniProtKB-SubCell"/>
</dbReference>
<feature type="binding site" description="axial binding residue" evidence="6">
    <location>
        <position position="477"/>
    </location>
    <ligand>
        <name>heme b</name>
        <dbReference type="ChEBI" id="CHEBI:60344"/>
    </ligand>
    <ligandPart>
        <name>Fe</name>
        <dbReference type="ChEBI" id="CHEBI:18248"/>
    </ligandPart>
</feature>
<keyword evidence="3 7" id="KW-0560">Oxidoreductase</keyword>
<dbReference type="CDD" id="cd09823">
    <property type="entry name" value="peroxinectin_like"/>
    <property type="match status" value="1"/>
</dbReference>
<dbReference type="GO" id="GO:0006979">
    <property type="term" value="P:response to oxidative stress"/>
    <property type="evidence" value="ECO:0007669"/>
    <property type="project" value="InterPro"/>
</dbReference>
<protein>
    <submittedName>
        <fullName evidence="7">Chorion peroxidase-like protein</fullName>
    </submittedName>
</protein>
<comment type="caution">
    <text evidence="7">The sequence shown here is derived from an EMBL/GenBank/DDBJ whole genome shotgun (WGS) entry which is preliminary data.</text>
</comment>
<evidence type="ECO:0000256" key="1">
    <source>
        <dbReference type="ARBA" id="ARBA00004613"/>
    </source>
</evidence>
<evidence type="ECO:0000256" key="6">
    <source>
        <dbReference type="PIRSR" id="PIRSR619791-2"/>
    </source>
</evidence>
<dbReference type="Proteomes" id="UP000288716">
    <property type="component" value="Unassembled WGS sequence"/>
</dbReference>
<keyword evidence="8" id="KW-1185">Reference proteome</keyword>
<dbReference type="PANTHER" id="PTHR11475:SF4">
    <property type="entry name" value="CHORION PEROXIDASE"/>
    <property type="match status" value="1"/>
</dbReference>
<evidence type="ECO:0000313" key="7">
    <source>
        <dbReference type="EMBL" id="RWS22747.1"/>
    </source>
</evidence>
<reference evidence="7 8" key="1">
    <citation type="journal article" date="2018" name="Gigascience">
        <title>Genomes of trombidid mites reveal novel predicted allergens and laterally-transferred genes associated with secondary metabolism.</title>
        <authorList>
            <person name="Dong X."/>
            <person name="Chaisiri K."/>
            <person name="Xia D."/>
            <person name="Armstrong S.D."/>
            <person name="Fang Y."/>
            <person name="Donnelly M.J."/>
            <person name="Kadowaki T."/>
            <person name="McGarry J.W."/>
            <person name="Darby A.C."/>
            <person name="Makepeace B.L."/>
        </authorList>
    </citation>
    <scope>NUCLEOTIDE SEQUENCE [LARGE SCALE GENOMIC DNA]</scope>
    <source>
        <strain evidence="7">UoL-UT</strain>
    </source>
</reference>
<keyword evidence="2" id="KW-0964">Secreted</keyword>
<dbReference type="InterPro" id="IPR037120">
    <property type="entry name" value="Haem_peroxidase_sf_animal"/>
</dbReference>
<evidence type="ECO:0000256" key="5">
    <source>
        <dbReference type="ARBA" id="ARBA00023180"/>
    </source>
</evidence>
<dbReference type="OrthoDB" id="823504at2759"/>
<dbReference type="EMBL" id="NCKV01008005">
    <property type="protein sequence ID" value="RWS22747.1"/>
    <property type="molecule type" value="Genomic_DNA"/>
</dbReference>
<dbReference type="PRINTS" id="PR00457">
    <property type="entry name" value="ANPEROXIDASE"/>
</dbReference>
<name>A0A443S5E3_9ACAR</name>
<dbReference type="GO" id="GO:0020037">
    <property type="term" value="F:heme binding"/>
    <property type="evidence" value="ECO:0007669"/>
    <property type="project" value="InterPro"/>
</dbReference>
<proteinExistence type="predicted"/>
<dbReference type="SUPFAM" id="SSF48113">
    <property type="entry name" value="Heme-dependent peroxidases"/>
    <property type="match status" value="1"/>
</dbReference>
<dbReference type="InterPro" id="IPR010255">
    <property type="entry name" value="Haem_peroxidase_sf"/>
</dbReference>